<dbReference type="Gene3D" id="2.40.30.170">
    <property type="match status" value="1"/>
</dbReference>
<evidence type="ECO:0000256" key="1">
    <source>
        <dbReference type="ARBA" id="ARBA00009477"/>
    </source>
</evidence>
<keyword evidence="2" id="KW-0175">Coiled coil</keyword>
<gene>
    <name evidence="5" type="ORF">JQC75_16795</name>
</gene>
<dbReference type="InterPro" id="IPR058647">
    <property type="entry name" value="BSH_CzcB-like"/>
</dbReference>
<sequence>MKKWILVMLTIALVTLGSVIGFNLFVKGKIADAIANMPEAEFPVTALAVSPTQWQPTIDAIGFVEPHQGVTIANEAAGVVTNIAFENGSNISKDQLLVALDTRVEKANLQARLVQLPAAEADFKRLTRLYAQKSVSKQDLDNAEAKYLALKADVESLEATIGRREIRAPFSGLVGIRNINLGEYLQVGSDIVRLEDISTMKIRFTIPQTQLPRVAVGQKIHVYVDAYPEEAFEGEIAAIEPAVFYQSGLIQIQARIPNDHARLRSGMFARVSVLLDKLEQQIVLPQTAINFTLYGNSVYLVEKHDENGQAVLRVRQINVNVLERSGNNALVTGPLKQGDLVVTSGQIRLSNYSKVTVVEDKAMTDAASMPKL</sequence>
<dbReference type="InterPro" id="IPR030190">
    <property type="entry name" value="MacA_alpha-hairpin_sf"/>
</dbReference>
<feature type="domain" description="CzcB-like barrel-sandwich hybrid" evidence="4">
    <location>
        <begin position="71"/>
        <end position="196"/>
    </location>
</feature>
<dbReference type="InterPro" id="IPR006143">
    <property type="entry name" value="RND_pump_MFP"/>
</dbReference>
<dbReference type="SUPFAM" id="SSF111369">
    <property type="entry name" value="HlyD-like secretion proteins"/>
    <property type="match status" value="1"/>
</dbReference>
<feature type="domain" description="CusB-like beta-barrel" evidence="3">
    <location>
        <begin position="204"/>
        <end position="273"/>
    </location>
</feature>
<evidence type="ECO:0000313" key="5">
    <source>
        <dbReference type="EMBL" id="QRH01481.1"/>
    </source>
</evidence>
<protein>
    <submittedName>
        <fullName evidence="5">Efflux RND transporter periplasmic adaptor subunit</fullName>
    </submittedName>
</protein>
<dbReference type="Pfam" id="PF25954">
    <property type="entry name" value="Beta-barrel_RND_2"/>
    <property type="match status" value="1"/>
</dbReference>
<evidence type="ECO:0000256" key="2">
    <source>
        <dbReference type="ARBA" id="ARBA00023054"/>
    </source>
</evidence>
<dbReference type="Pfam" id="PF25973">
    <property type="entry name" value="BSH_CzcB"/>
    <property type="match status" value="1"/>
</dbReference>
<evidence type="ECO:0000259" key="4">
    <source>
        <dbReference type="Pfam" id="PF25973"/>
    </source>
</evidence>
<name>A0ABX7G2C4_9GAMM</name>
<evidence type="ECO:0000259" key="3">
    <source>
        <dbReference type="Pfam" id="PF25954"/>
    </source>
</evidence>
<evidence type="ECO:0000313" key="6">
    <source>
        <dbReference type="Proteomes" id="UP000596252"/>
    </source>
</evidence>
<dbReference type="EMBL" id="CP069213">
    <property type="protein sequence ID" value="QRH01481.1"/>
    <property type="molecule type" value="Genomic_DNA"/>
</dbReference>
<dbReference type="RefSeq" id="WP_203325158.1">
    <property type="nucleotide sequence ID" value="NZ_CP069213.1"/>
</dbReference>
<dbReference type="Gene3D" id="2.40.420.20">
    <property type="match status" value="1"/>
</dbReference>
<dbReference type="Gene3D" id="6.10.140.1990">
    <property type="match status" value="1"/>
</dbReference>
<dbReference type="Proteomes" id="UP000596252">
    <property type="component" value="Chromosome"/>
</dbReference>
<dbReference type="PANTHER" id="PTHR30469:SF11">
    <property type="entry name" value="BLL4320 PROTEIN"/>
    <property type="match status" value="1"/>
</dbReference>
<organism evidence="5 6">
    <name type="scientific">Shewanella litorisediminis</name>
    <dbReference type="NCBI Taxonomy" id="1173586"/>
    <lineage>
        <taxon>Bacteria</taxon>
        <taxon>Pseudomonadati</taxon>
        <taxon>Pseudomonadota</taxon>
        <taxon>Gammaproteobacteria</taxon>
        <taxon>Alteromonadales</taxon>
        <taxon>Shewanellaceae</taxon>
        <taxon>Shewanella</taxon>
    </lineage>
</organism>
<dbReference type="InterPro" id="IPR058792">
    <property type="entry name" value="Beta-barrel_RND_2"/>
</dbReference>
<keyword evidence="6" id="KW-1185">Reference proteome</keyword>
<reference evidence="5 6" key="1">
    <citation type="journal article" date="2012" name="Antonie Van Leeuwenhoek">
        <title>Shewanella litorisediminis sp. nov., a gammaproteobacterium isolated from a tidal flat sediment.</title>
        <authorList>
            <person name="Lee M.H."/>
            <person name="Yoon J.H."/>
        </authorList>
    </citation>
    <scope>NUCLEOTIDE SEQUENCE [LARGE SCALE GENOMIC DNA]</scope>
    <source>
        <strain evidence="5 6">SMK1-12</strain>
    </source>
</reference>
<comment type="similarity">
    <text evidence="1">Belongs to the membrane fusion protein (MFP) (TC 8.A.1) family.</text>
</comment>
<dbReference type="PANTHER" id="PTHR30469">
    <property type="entry name" value="MULTIDRUG RESISTANCE PROTEIN MDTA"/>
    <property type="match status" value="1"/>
</dbReference>
<accession>A0ABX7G2C4</accession>
<dbReference type="NCBIfam" id="TIGR01730">
    <property type="entry name" value="RND_mfp"/>
    <property type="match status" value="1"/>
</dbReference>
<dbReference type="Gene3D" id="2.40.50.100">
    <property type="match status" value="1"/>
</dbReference>
<proteinExistence type="inferred from homology"/>